<dbReference type="EMBL" id="PGWZ01000170">
    <property type="protein sequence ID" value="PPJ77893.1"/>
    <property type="molecule type" value="Genomic_DNA"/>
</dbReference>
<comment type="caution">
    <text evidence="1">The sequence shown here is derived from an EMBL/GenBank/DDBJ whole genome shotgun (WGS) entry which is preliminary data.</text>
</comment>
<keyword evidence="1" id="KW-0489">Methyltransferase</keyword>
<dbReference type="GO" id="GO:0032259">
    <property type="term" value="P:methylation"/>
    <property type="evidence" value="ECO:0007669"/>
    <property type="project" value="UniProtKB-KW"/>
</dbReference>
<name>A0A7Z1N863_STAAU</name>
<evidence type="ECO:0000313" key="2">
    <source>
        <dbReference type="Proteomes" id="UP000238775"/>
    </source>
</evidence>
<dbReference type="GO" id="GO:0008168">
    <property type="term" value="F:methyltransferase activity"/>
    <property type="evidence" value="ECO:0007669"/>
    <property type="project" value="UniProtKB-KW"/>
</dbReference>
<accession>A0A7Z1N863</accession>
<dbReference type="AlphaFoldDB" id="A0A7Z1N863"/>
<sequence>IIFSSTIPIKYDILNELYTLTNDEVVVAMRYGDDMKALFNYPSQATDETQWRCEELQTRPKQIFDIALYRKVASKVGVEHV</sequence>
<gene>
    <name evidence="1" type="ORF">CV021_00925</name>
</gene>
<protein>
    <submittedName>
        <fullName evidence="1">SAM-dependent methyltransferase</fullName>
    </submittedName>
</protein>
<proteinExistence type="predicted"/>
<feature type="non-terminal residue" evidence="1">
    <location>
        <position position="1"/>
    </location>
</feature>
<organism evidence="1 2">
    <name type="scientific">Staphylococcus aureus</name>
    <dbReference type="NCBI Taxonomy" id="1280"/>
    <lineage>
        <taxon>Bacteria</taxon>
        <taxon>Bacillati</taxon>
        <taxon>Bacillota</taxon>
        <taxon>Bacilli</taxon>
        <taxon>Bacillales</taxon>
        <taxon>Staphylococcaceae</taxon>
        <taxon>Staphylococcus</taxon>
    </lineage>
</organism>
<keyword evidence="1" id="KW-0808">Transferase</keyword>
<reference evidence="1 2" key="1">
    <citation type="submission" date="2017-11" db="EMBL/GenBank/DDBJ databases">
        <authorList>
            <person name="Founou R.C."/>
            <person name="Founou L."/>
            <person name="Allam M."/>
            <person name="Ismail A."/>
            <person name="Essack S.Y."/>
        </authorList>
    </citation>
    <scope>NUCLEOTIDE SEQUENCE [LARGE SCALE GENOMIC DNA]</scope>
    <source>
        <strain evidence="1 2">G703N2B1</strain>
    </source>
</reference>
<evidence type="ECO:0000313" key="1">
    <source>
        <dbReference type="EMBL" id="PPJ77893.1"/>
    </source>
</evidence>
<dbReference type="Proteomes" id="UP000238775">
    <property type="component" value="Unassembled WGS sequence"/>
</dbReference>